<organism evidence="1">
    <name type="scientific">Rhizophora mucronata</name>
    <name type="common">Asiatic mangrove</name>
    <dbReference type="NCBI Taxonomy" id="61149"/>
    <lineage>
        <taxon>Eukaryota</taxon>
        <taxon>Viridiplantae</taxon>
        <taxon>Streptophyta</taxon>
        <taxon>Embryophyta</taxon>
        <taxon>Tracheophyta</taxon>
        <taxon>Spermatophyta</taxon>
        <taxon>Magnoliopsida</taxon>
        <taxon>eudicotyledons</taxon>
        <taxon>Gunneridae</taxon>
        <taxon>Pentapetalae</taxon>
        <taxon>rosids</taxon>
        <taxon>fabids</taxon>
        <taxon>Malpighiales</taxon>
        <taxon>Rhizophoraceae</taxon>
        <taxon>Rhizophora</taxon>
    </lineage>
</organism>
<sequence>MAILELEVYPLQQTPRFANC</sequence>
<accession>A0A2P2IMH6</accession>
<proteinExistence type="predicted"/>
<name>A0A2P2IMH6_RHIMU</name>
<reference evidence="1" key="1">
    <citation type="submission" date="2018-02" db="EMBL/GenBank/DDBJ databases">
        <title>Rhizophora mucronata_Transcriptome.</title>
        <authorList>
            <person name="Meera S.P."/>
            <person name="Sreeshan A."/>
            <person name="Augustine A."/>
        </authorList>
    </citation>
    <scope>NUCLEOTIDE SEQUENCE</scope>
    <source>
        <tissue evidence="1">Leaf</tissue>
    </source>
</reference>
<protein>
    <submittedName>
        <fullName evidence="1">Uncharacterized protein</fullName>
    </submittedName>
</protein>
<evidence type="ECO:0000313" key="1">
    <source>
        <dbReference type="EMBL" id="MBW82411.1"/>
    </source>
</evidence>
<dbReference type="EMBL" id="GGEC01001928">
    <property type="protein sequence ID" value="MBW82411.1"/>
    <property type="molecule type" value="Transcribed_RNA"/>
</dbReference>
<dbReference type="AlphaFoldDB" id="A0A2P2IMH6"/>